<dbReference type="GO" id="GO:0005737">
    <property type="term" value="C:cytoplasm"/>
    <property type="evidence" value="ECO:0007669"/>
    <property type="project" value="UniProtKB-ARBA"/>
</dbReference>
<feature type="domain" description="CDC48" evidence="7">
    <location>
        <begin position="116"/>
        <end position="200"/>
    </location>
</feature>
<feature type="domain" description="AAA+ ATPase" evidence="6">
    <location>
        <begin position="579"/>
        <end position="715"/>
    </location>
</feature>
<dbReference type="Proteomes" id="UP000250272">
    <property type="component" value="Chromosome"/>
</dbReference>
<dbReference type="FunFam" id="3.10.330.10:FF:000005">
    <property type="entry name" value="AAA family ATPase"/>
    <property type="match status" value="1"/>
</dbReference>
<keyword evidence="2" id="KW-0677">Repeat</keyword>
<dbReference type="KEGG" id="tbs:A3L01_06220"/>
<dbReference type="InterPro" id="IPR003593">
    <property type="entry name" value="AAA+_ATPase"/>
</dbReference>
<dbReference type="SUPFAM" id="SSF54585">
    <property type="entry name" value="Cdc48 domain 2-like"/>
    <property type="match status" value="1"/>
</dbReference>
<dbReference type="NCBIfam" id="TIGR01243">
    <property type="entry name" value="CDC48"/>
    <property type="match status" value="1"/>
</dbReference>
<dbReference type="CDD" id="cd19511">
    <property type="entry name" value="RecA-like_CDC48_r2-like"/>
    <property type="match status" value="1"/>
</dbReference>
<proteinExistence type="inferred from homology"/>
<gene>
    <name evidence="9" type="ORF">A3L01_06220</name>
</gene>
<evidence type="ECO:0000256" key="1">
    <source>
        <dbReference type="ARBA" id="ARBA00009833"/>
    </source>
</evidence>
<protein>
    <submittedName>
        <fullName evidence="9">AAA family ATPase</fullName>
    </submittedName>
</protein>
<evidence type="ECO:0000256" key="3">
    <source>
        <dbReference type="ARBA" id="ARBA00022741"/>
    </source>
</evidence>
<dbReference type="InterPro" id="IPR003338">
    <property type="entry name" value="CDC4_N-term_subdom"/>
</dbReference>
<reference evidence="9 10" key="1">
    <citation type="submission" date="2016-04" db="EMBL/GenBank/DDBJ databases">
        <title>Complete genome sequence of Thermococcus barossii type strain SHCK-94.</title>
        <authorList>
            <person name="Oger P.M."/>
        </authorList>
    </citation>
    <scope>NUCLEOTIDE SEQUENCE [LARGE SCALE GENOMIC DNA]</scope>
    <source>
        <strain evidence="9 10">SHCK-94</strain>
    </source>
</reference>
<dbReference type="AlphaFoldDB" id="A0A2Z2MHL5"/>
<dbReference type="InterPro" id="IPR004201">
    <property type="entry name" value="Cdc48_dom2"/>
</dbReference>
<dbReference type="InterPro" id="IPR005938">
    <property type="entry name" value="AAA_ATPase_CDC48"/>
</dbReference>
<dbReference type="Gene3D" id="3.40.50.300">
    <property type="entry name" value="P-loop containing nucleotide triphosphate hydrolases"/>
    <property type="match status" value="2"/>
</dbReference>
<evidence type="ECO:0000259" key="8">
    <source>
        <dbReference type="SMART" id="SM01073"/>
    </source>
</evidence>
<evidence type="ECO:0000313" key="9">
    <source>
        <dbReference type="EMBL" id="ASJ04979.1"/>
    </source>
</evidence>
<evidence type="ECO:0000256" key="2">
    <source>
        <dbReference type="ARBA" id="ARBA00022737"/>
    </source>
</evidence>
<dbReference type="GeneID" id="33326353"/>
<dbReference type="FunFam" id="2.40.40.20:FF:000007">
    <property type="entry name" value="AAA family ATPase"/>
    <property type="match status" value="1"/>
</dbReference>
<dbReference type="Gene3D" id="3.10.330.10">
    <property type="match status" value="1"/>
</dbReference>
<dbReference type="SMART" id="SM00382">
    <property type="entry name" value="AAA"/>
    <property type="match status" value="2"/>
</dbReference>
<dbReference type="SMART" id="SM01073">
    <property type="entry name" value="CDC48_N"/>
    <property type="match status" value="1"/>
</dbReference>
<sequence>MIFGKDEERYEKIKLRVAEALKRDVGRGIVRFDRKYQKQLGVEPGDIVELIGDRTTAAIVANPHPDDRGLDIIRMDGYIRRNAGVSIGDYVTVAKAEVQEAKKVTLAPAQKGVFIQIPGDMVKQNLLGRPVVKGDLVVASSRGETYYGGSPFDELLRGLFETMPLGFGELKFVVVSTNPKGVVQITYNTEVEVLPQAVEVREEAIPEVTYEDIGGLNDAIQKIREMVELPLKHPELFERLGIEPPKGVLLYGPPGTGKTLLAKAVANEANAHFIAINGPEIMSKFYGESEERLREIFKDAEENAPSIIFIDEIDAIAPKREEVVGEVEKRVVSQLLTLMDGLKGRGKVIVIAATNRPDALDPALRRPGRFDREIEVGVPDKQGRKEILQIHTRGMPLEPDYDKATVLKVLRELAKREAFKREKIERLIEKVEAAKSDSEVKEALKSESEIYPEVRGRLIDRMLEEIAEKTHGFVGADLAALAREAAMVVLRRLINEGKISPEQERIPPEVLQQLRVRKADFYEALKMVEPSALREVLIEMPNVHWEDVGGLEEVKQELKEAVEWPLKYPKAFQRLGIEPPKGVLLYGPPGTGKTLLAKAVATESEANFIGIRGPEVLSKWVGESEKRVREIFRKARQAAPTVIFIDEIDAIAPARGMEGDRVTDRLINQLLTEMDGIERNSGVVVIAATNRPDILDPALLRPGRFDRLILVPAPDEKARLEIFKVHTRRVPLAGDVNLRELAKKTEGYSGADIEALVREAALLAMRRIMAELPAEIVEEESEEFLEKLRVSRRDFEEALKKVKPSITPYMMDYYRNFEESRKSRVEKRAAGPDYYTF</sequence>
<keyword evidence="3" id="KW-0547">Nucleotide-binding</keyword>
<dbReference type="SUPFAM" id="SSF52540">
    <property type="entry name" value="P-loop containing nucleoside triphosphate hydrolases"/>
    <property type="match status" value="2"/>
</dbReference>
<dbReference type="SUPFAM" id="SSF50692">
    <property type="entry name" value="ADC-like"/>
    <property type="match status" value="1"/>
</dbReference>
<dbReference type="InterPro" id="IPR041569">
    <property type="entry name" value="AAA_lid_3"/>
</dbReference>
<dbReference type="InterPro" id="IPR003960">
    <property type="entry name" value="ATPase_AAA_CS"/>
</dbReference>
<dbReference type="Gene3D" id="2.40.40.20">
    <property type="match status" value="1"/>
</dbReference>
<evidence type="ECO:0000256" key="5">
    <source>
        <dbReference type="SAM" id="Coils"/>
    </source>
</evidence>
<accession>A0A2Z2MHL5</accession>
<feature type="domain" description="CDC48 N-terminal subdomain" evidence="8">
    <location>
        <begin position="14"/>
        <end position="98"/>
    </location>
</feature>
<dbReference type="Pfam" id="PF17862">
    <property type="entry name" value="AAA_lid_3"/>
    <property type="match status" value="2"/>
</dbReference>
<keyword evidence="5" id="KW-0175">Coiled coil</keyword>
<dbReference type="FunFam" id="3.40.50.300:FF:000012">
    <property type="entry name" value="Transitional endoplasmic reticulum ATPase"/>
    <property type="match status" value="1"/>
</dbReference>
<dbReference type="InterPro" id="IPR027417">
    <property type="entry name" value="P-loop_NTPase"/>
</dbReference>
<dbReference type="InterPro" id="IPR009010">
    <property type="entry name" value="Asp_de-COase-like_dom_sf"/>
</dbReference>
<dbReference type="Gene3D" id="1.10.8.60">
    <property type="match status" value="3"/>
</dbReference>
<dbReference type="FunFam" id="3.40.50.300:FF:000018">
    <property type="entry name" value="Cell division control 48"/>
    <property type="match status" value="1"/>
</dbReference>
<dbReference type="EMBL" id="CP015101">
    <property type="protein sequence ID" value="ASJ04979.1"/>
    <property type="molecule type" value="Genomic_DNA"/>
</dbReference>
<dbReference type="InterPro" id="IPR050168">
    <property type="entry name" value="AAA_ATPase_domain"/>
</dbReference>
<dbReference type="Pfam" id="PF02933">
    <property type="entry name" value="CDC48_2"/>
    <property type="match status" value="1"/>
</dbReference>
<dbReference type="Pfam" id="PF00004">
    <property type="entry name" value="AAA"/>
    <property type="match status" value="2"/>
</dbReference>
<dbReference type="GO" id="GO:0016887">
    <property type="term" value="F:ATP hydrolysis activity"/>
    <property type="evidence" value="ECO:0007669"/>
    <property type="project" value="InterPro"/>
</dbReference>
<dbReference type="PANTHER" id="PTHR23077">
    <property type="entry name" value="AAA-FAMILY ATPASE"/>
    <property type="match status" value="1"/>
</dbReference>
<dbReference type="RefSeq" id="WP_088864987.1">
    <property type="nucleotide sequence ID" value="NZ_CP015101.1"/>
</dbReference>
<feature type="domain" description="AAA+ ATPase" evidence="6">
    <location>
        <begin position="244"/>
        <end position="380"/>
    </location>
</feature>
<keyword evidence="10" id="KW-1185">Reference proteome</keyword>
<name>A0A2Z2MHL5_9EURY</name>
<dbReference type="InterPro" id="IPR029067">
    <property type="entry name" value="CDC48_domain_2-like_sf"/>
</dbReference>
<evidence type="ECO:0000313" key="10">
    <source>
        <dbReference type="Proteomes" id="UP000250272"/>
    </source>
</evidence>
<dbReference type="Pfam" id="PF02359">
    <property type="entry name" value="CDC48_N"/>
    <property type="match status" value="1"/>
</dbReference>
<dbReference type="SMART" id="SM01072">
    <property type="entry name" value="CDC48_2"/>
    <property type="match status" value="1"/>
</dbReference>
<dbReference type="PROSITE" id="PS00674">
    <property type="entry name" value="AAA"/>
    <property type="match status" value="2"/>
</dbReference>
<dbReference type="GO" id="GO:0005524">
    <property type="term" value="F:ATP binding"/>
    <property type="evidence" value="ECO:0007669"/>
    <property type="project" value="UniProtKB-KW"/>
</dbReference>
<evidence type="ECO:0000256" key="4">
    <source>
        <dbReference type="ARBA" id="ARBA00022840"/>
    </source>
</evidence>
<dbReference type="OrthoDB" id="77269at2157"/>
<evidence type="ECO:0000259" key="7">
    <source>
        <dbReference type="SMART" id="SM01072"/>
    </source>
</evidence>
<dbReference type="InterPro" id="IPR003959">
    <property type="entry name" value="ATPase_AAA_core"/>
</dbReference>
<keyword evidence="4" id="KW-0067">ATP-binding</keyword>
<dbReference type="FunFam" id="1.10.8.60:FF:000178">
    <property type="entry name" value="CDC48/VCP homolog, AAA superfamily"/>
    <property type="match status" value="1"/>
</dbReference>
<evidence type="ECO:0000259" key="6">
    <source>
        <dbReference type="SMART" id="SM00382"/>
    </source>
</evidence>
<feature type="coiled-coil region" evidence="5">
    <location>
        <begin position="410"/>
        <end position="444"/>
    </location>
</feature>
<organism evidence="9 10">
    <name type="scientific">Thermococcus barossii</name>
    <dbReference type="NCBI Taxonomy" id="54077"/>
    <lineage>
        <taxon>Archaea</taxon>
        <taxon>Methanobacteriati</taxon>
        <taxon>Methanobacteriota</taxon>
        <taxon>Thermococci</taxon>
        <taxon>Thermococcales</taxon>
        <taxon>Thermococcaceae</taxon>
        <taxon>Thermococcus</taxon>
    </lineage>
</organism>
<comment type="similarity">
    <text evidence="1">Belongs to the AAA ATPase family. CDC48 subfamily.</text>
</comment>
<dbReference type="PANTHER" id="PTHR23077:SF171">
    <property type="entry name" value="NUCLEAR VALOSIN-CONTAINING PROTEIN-LIKE"/>
    <property type="match status" value="1"/>
</dbReference>